<dbReference type="Proteomes" id="UP001165584">
    <property type="component" value="Unassembled WGS sequence"/>
</dbReference>
<dbReference type="EMBL" id="JANLCM010000002">
    <property type="protein sequence ID" value="MCS5719522.1"/>
    <property type="molecule type" value="Genomic_DNA"/>
</dbReference>
<dbReference type="RefSeq" id="WP_259509015.1">
    <property type="nucleotide sequence ID" value="NZ_JANLCM010000002.1"/>
</dbReference>
<keyword evidence="5" id="KW-0812">Transmembrane</keyword>
<gene>
    <name evidence="7" type="ORF">N1027_15395</name>
</gene>
<dbReference type="PROSITE" id="PS50072">
    <property type="entry name" value="CSA_PPIASE_2"/>
    <property type="match status" value="1"/>
</dbReference>
<dbReference type="SUPFAM" id="SSF50891">
    <property type="entry name" value="Cyclophilin-like"/>
    <property type="match status" value="1"/>
</dbReference>
<evidence type="ECO:0000313" key="8">
    <source>
        <dbReference type="Proteomes" id="UP001165584"/>
    </source>
</evidence>
<dbReference type="CDD" id="cd00317">
    <property type="entry name" value="cyclophilin"/>
    <property type="match status" value="1"/>
</dbReference>
<feature type="compositionally biased region" description="Polar residues" evidence="4">
    <location>
        <begin position="88"/>
        <end position="99"/>
    </location>
</feature>
<proteinExistence type="predicted"/>
<feature type="domain" description="PPIase cyclophilin-type" evidence="6">
    <location>
        <begin position="116"/>
        <end position="266"/>
    </location>
</feature>
<name>A0ABT2GVD7_9MICO</name>
<dbReference type="InterPro" id="IPR029000">
    <property type="entry name" value="Cyclophilin-like_dom_sf"/>
</dbReference>
<feature type="compositionally biased region" description="Basic and acidic residues" evidence="4">
    <location>
        <begin position="8"/>
        <end position="29"/>
    </location>
</feature>
<dbReference type="GO" id="GO:0016853">
    <property type="term" value="F:isomerase activity"/>
    <property type="evidence" value="ECO:0007669"/>
    <property type="project" value="UniProtKB-KW"/>
</dbReference>
<feature type="transmembrane region" description="Helical" evidence="5">
    <location>
        <begin position="39"/>
        <end position="60"/>
    </location>
</feature>
<protein>
    <recommendedName>
        <fullName evidence="1">peptidylprolyl isomerase</fullName>
        <ecNumber evidence="1">5.2.1.8</ecNumber>
    </recommendedName>
</protein>
<keyword evidence="5" id="KW-0472">Membrane</keyword>
<feature type="region of interest" description="Disordered" evidence="4">
    <location>
        <begin position="67"/>
        <end position="102"/>
    </location>
</feature>
<dbReference type="InterPro" id="IPR044665">
    <property type="entry name" value="E_coli_cyclophilin_A-like"/>
</dbReference>
<sequence>MAPSNQERAAREARTRLRDYQARQTAHTERSKRRVRDNVIAAVVVVVVIAGVTGAQLFYFNGGPGSSVATPSASATPPADDSDAAPEGQNTGDVPSSTLAEGRDWTGTLTINDLPLGITLDGAAAPQAVSAFLSQAKEGFFTGTSCHRLTTSGIFVLQCGDPEGTGTGGPGYSYGPVENAPADDVYPAGTLAMARQSGNGYSMGSQFFIVYDDSTIPSDAAGGYTVLGQVTSGLDALKSSVVAAGTEDGSGDGKPASPAVITNVTVQ</sequence>
<evidence type="ECO:0000256" key="2">
    <source>
        <dbReference type="ARBA" id="ARBA00023110"/>
    </source>
</evidence>
<evidence type="ECO:0000256" key="4">
    <source>
        <dbReference type="SAM" id="MobiDB-lite"/>
    </source>
</evidence>
<evidence type="ECO:0000313" key="7">
    <source>
        <dbReference type="EMBL" id="MCS5719522.1"/>
    </source>
</evidence>
<feature type="compositionally biased region" description="Low complexity" evidence="4">
    <location>
        <begin position="67"/>
        <end position="79"/>
    </location>
</feature>
<dbReference type="PANTHER" id="PTHR43246">
    <property type="entry name" value="PEPTIDYL-PROLYL CIS-TRANS ISOMERASE CYP38, CHLOROPLASTIC"/>
    <property type="match status" value="1"/>
</dbReference>
<dbReference type="EC" id="5.2.1.8" evidence="1"/>
<dbReference type="Gene3D" id="2.40.100.10">
    <property type="entry name" value="Cyclophilin-like"/>
    <property type="match status" value="1"/>
</dbReference>
<reference evidence="7" key="1">
    <citation type="submission" date="2022-08" db="EMBL/GenBank/DDBJ databases">
        <authorList>
            <person name="Deng Y."/>
            <person name="Han X.-F."/>
            <person name="Zhang Y.-Q."/>
        </authorList>
    </citation>
    <scope>NUCLEOTIDE SEQUENCE</scope>
    <source>
        <strain evidence="7">CPCC 205763</strain>
    </source>
</reference>
<keyword evidence="8" id="KW-1185">Reference proteome</keyword>
<feature type="region of interest" description="Disordered" evidence="4">
    <location>
        <begin position="246"/>
        <end position="267"/>
    </location>
</feature>
<evidence type="ECO:0000256" key="1">
    <source>
        <dbReference type="ARBA" id="ARBA00013194"/>
    </source>
</evidence>
<feature type="region of interest" description="Disordered" evidence="4">
    <location>
        <begin position="1"/>
        <end position="33"/>
    </location>
</feature>
<accession>A0ABT2GVD7</accession>
<keyword evidence="3 7" id="KW-0413">Isomerase</keyword>
<dbReference type="InterPro" id="IPR002130">
    <property type="entry name" value="Cyclophilin-type_PPIase_dom"/>
</dbReference>
<evidence type="ECO:0000256" key="3">
    <source>
        <dbReference type="ARBA" id="ARBA00023235"/>
    </source>
</evidence>
<comment type="caution">
    <text evidence="7">The sequence shown here is derived from an EMBL/GenBank/DDBJ whole genome shotgun (WGS) entry which is preliminary data.</text>
</comment>
<keyword evidence="2" id="KW-0697">Rotamase</keyword>
<dbReference type="Pfam" id="PF00160">
    <property type="entry name" value="Pro_isomerase"/>
    <property type="match status" value="1"/>
</dbReference>
<evidence type="ECO:0000256" key="5">
    <source>
        <dbReference type="SAM" id="Phobius"/>
    </source>
</evidence>
<evidence type="ECO:0000259" key="6">
    <source>
        <dbReference type="PROSITE" id="PS50072"/>
    </source>
</evidence>
<organism evidence="7 8">
    <name type="scientific">Herbiconiux aconitum</name>
    <dbReference type="NCBI Taxonomy" id="2970913"/>
    <lineage>
        <taxon>Bacteria</taxon>
        <taxon>Bacillati</taxon>
        <taxon>Actinomycetota</taxon>
        <taxon>Actinomycetes</taxon>
        <taxon>Micrococcales</taxon>
        <taxon>Microbacteriaceae</taxon>
        <taxon>Herbiconiux</taxon>
    </lineage>
</organism>
<keyword evidence="5" id="KW-1133">Transmembrane helix</keyword>